<feature type="domain" description="GIY-YIG" evidence="2">
    <location>
        <begin position="1"/>
        <end position="76"/>
    </location>
</feature>
<dbReference type="EMBL" id="JALJEJ010000008">
    <property type="protein sequence ID" value="MCJ8211198.1"/>
    <property type="molecule type" value="Genomic_DNA"/>
</dbReference>
<dbReference type="InterPro" id="IPR000305">
    <property type="entry name" value="GIY-YIG_endonuc"/>
</dbReference>
<accession>A0A9X1X7N9</accession>
<dbReference type="InterPro" id="IPR035901">
    <property type="entry name" value="GIY-YIG_endonuc_sf"/>
</dbReference>
<evidence type="ECO:0000313" key="4">
    <source>
        <dbReference type="Proteomes" id="UP001139450"/>
    </source>
</evidence>
<keyword evidence="4" id="KW-1185">Reference proteome</keyword>
<name>A0A9X1X7N9_9SPHI</name>
<dbReference type="AlphaFoldDB" id="A0A9X1X7N9"/>
<protein>
    <submittedName>
        <fullName evidence="3">GIY-YIG nuclease family protein</fullName>
    </submittedName>
</protein>
<comment type="similarity">
    <text evidence="1">Belongs to the UPF0213 family.</text>
</comment>
<dbReference type="Pfam" id="PF01541">
    <property type="entry name" value="GIY-YIG"/>
    <property type="match status" value="1"/>
</dbReference>
<dbReference type="PANTHER" id="PTHR34477">
    <property type="entry name" value="UPF0213 PROTEIN YHBQ"/>
    <property type="match status" value="1"/>
</dbReference>
<evidence type="ECO:0000259" key="2">
    <source>
        <dbReference type="PROSITE" id="PS50164"/>
    </source>
</evidence>
<dbReference type="Gene3D" id="3.40.1440.10">
    <property type="entry name" value="GIY-YIG endonuclease"/>
    <property type="match status" value="1"/>
</dbReference>
<evidence type="ECO:0000313" key="3">
    <source>
        <dbReference type="EMBL" id="MCJ8211198.1"/>
    </source>
</evidence>
<dbReference type="CDD" id="cd10449">
    <property type="entry name" value="GIY-YIG_SLX1_like"/>
    <property type="match status" value="1"/>
</dbReference>
<dbReference type="PANTHER" id="PTHR34477:SF1">
    <property type="entry name" value="UPF0213 PROTEIN YHBQ"/>
    <property type="match status" value="1"/>
</dbReference>
<comment type="caution">
    <text evidence="3">The sequence shown here is derived from an EMBL/GenBank/DDBJ whole genome shotgun (WGS) entry which is preliminary data.</text>
</comment>
<dbReference type="InterPro" id="IPR050190">
    <property type="entry name" value="UPF0213_domain"/>
</dbReference>
<dbReference type="PROSITE" id="PS50164">
    <property type="entry name" value="GIY_YIG"/>
    <property type="match status" value="1"/>
</dbReference>
<reference evidence="3" key="1">
    <citation type="submission" date="2022-04" db="EMBL/GenBank/DDBJ databases">
        <title>Mucilaginibacter sp. RS28 isolated from freshwater.</title>
        <authorList>
            <person name="Ko S.-R."/>
        </authorList>
    </citation>
    <scope>NUCLEOTIDE SEQUENCE</scope>
    <source>
        <strain evidence="3">RS28</strain>
    </source>
</reference>
<evidence type="ECO:0000256" key="1">
    <source>
        <dbReference type="ARBA" id="ARBA00007435"/>
    </source>
</evidence>
<dbReference type="SUPFAM" id="SSF82771">
    <property type="entry name" value="GIY-YIG endonuclease"/>
    <property type="match status" value="1"/>
</dbReference>
<sequence length="87" mass="10239">MPFYTYILQSQKNGHFYVGHTANLDERLNRHNNGFVKATKGKGPWMIVYTEEYSTKLEANQREIYIKSMKSRIFIKKLIDTSRFTSG</sequence>
<organism evidence="3 4">
    <name type="scientific">Mucilaginibacter straminoryzae</name>
    <dbReference type="NCBI Taxonomy" id="2932774"/>
    <lineage>
        <taxon>Bacteria</taxon>
        <taxon>Pseudomonadati</taxon>
        <taxon>Bacteroidota</taxon>
        <taxon>Sphingobacteriia</taxon>
        <taxon>Sphingobacteriales</taxon>
        <taxon>Sphingobacteriaceae</taxon>
        <taxon>Mucilaginibacter</taxon>
    </lineage>
</organism>
<dbReference type="SMART" id="SM00465">
    <property type="entry name" value="GIYc"/>
    <property type="match status" value="1"/>
</dbReference>
<gene>
    <name evidence="3" type="ORF">MUY27_15880</name>
</gene>
<dbReference type="Proteomes" id="UP001139450">
    <property type="component" value="Unassembled WGS sequence"/>
</dbReference>
<proteinExistence type="inferred from homology"/>
<dbReference type="RefSeq" id="WP_245131595.1">
    <property type="nucleotide sequence ID" value="NZ_JALJEJ010000008.1"/>
</dbReference>